<accession>A7B121</accession>
<evidence type="ECO:0000313" key="2">
    <source>
        <dbReference type="Proteomes" id="UP000004410"/>
    </source>
</evidence>
<comment type="caution">
    <text evidence="1">The sequence shown here is derived from an EMBL/GenBank/DDBJ whole genome shotgun (WGS) entry which is preliminary data.</text>
</comment>
<dbReference type="EMBL" id="AAYG02000010">
    <property type="protein sequence ID" value="EDN78510.1"/>
    <property type="molecule type" value="Genomic_DNA"/>
</dbReference>
<sequence length="35" mass="4115">MRLFAGKLRVLFTDMDHWPHTSDMGMVCAMRSCRN</sequence>
<reference evidence="1 2" key="1">
    <citation type="submission" date="2007-04" db="EMBL/GenBank/DDBJ databases">
        <authorList>
            <person name="Fulton L."/>
            <person name="Clifton S."/>
            <person name="Fulton B."/>
            <person name="Xu J."/>
            <person name="Minx P."/>
            <person name="Pepin K.H."/>
            <person name="Johnson M."/>
            <person name="Thiruvilangam P."/>
            <person name="Bhonagiri V."/>
            <person name="Nash W.E."/>
            <person name="Mardis E.R."/>
            <person name="Wilson R.K."/>
        </authorList>
    </citation>
    <scope>NUCLEOTIDE SEQUENCE [LARGE SCALE GENOMIC DNA]</scope>
    <source>
        <strain evidence="1 2">ATCC 29149</strain>
    </source>
</reference>
<name>A7B121_MEDG7</name>
<gene>
    <name evidence="1" type="ORF">RUMGNA_01247</name>
</gene>
<dbReference type="AlphaFoldDB" id="A7B121"/>
<proteinExistence type="predicted"/>
<organism evidence="1 2">
    <name type="scientific">Mediterraneibacter gnavus (strain ATCC 29149 / DSM 114966 / JCM 6515 / VPI C7-9)</name>
    <name type="common">Ruminococcus gnavus</name>
    <dbReference type="NCBI Taxonomy" id="411470"/>
    <lineage>
        <taxon>Bacteria</taxon>
        <taxon>Bacillati</taxon>
        <taxon>Bacillota</taxon>
        <taxon>Clostridia</taxon>
        <taxon>Lachnospirales</taxon>
        <taxon>Lachnospiraceae</taxon>
        <taxon>Mediterraneibacter</taxon>
    </lineage>
</organism>
<dbReference type="PaxDb" id="411470-RUMGNA_01247"/>
<protein>
    <submittedName>
        <fullName evidence="1">Uncharacterized protein</fullName>
    </submittedName>
</protein>
<reference evidence="1 2" key="2">
    <citation type="submission" date="2007-06" db="EMBL/GenBank/DDBJ databases">
        <title>Draft genome sequence of Ruminococcus gnavus (ATCC 29149).</title>
        <authorList>
            <person name="Sudarsanam P."/>
            <person name="Ley R."/>
            <person name="Guruge J."/>
            <person name="Turnbaugh P.J."/>
            <person name="Mahowald M."/>
            <person name="Liep D."/>
            <person name="Gordon J."/>
        </authorList>
    </citation>
    <scope>NUCLEOTIDE SEQUENCE [LARGE SCALE GENOMIC DNA]</scope>
    <source>
        <strain evidence="1 2">ATCC 29149</strain>
    </source>
</reference>
<dbReference type="Proteomes" id="UP000004410">
    <property type="component" value="Unassembled WGS sequence"/>
</dbReference>
<evidence type="ECO:0000313" key="1">
    <source>
        <dbReference type="EMBL" id="EDN78510.1"/>
    </source>
</evidence>